<dbReference type="InterPro" id="IPR013538">
    <property type="entry name" value="ASHA1/2-like_C"/>
</dbReference>
<dbReference type="RefSeq" id="WP_320499928.1">
    <property type="nucleotide sequence ID" value="NZ_JAXCLX010000001.1"/>
</dbReference>
<evidence type="ECO:0000259" key="2">
    <source>
        <dbReference type="Pfam" id="PF08327"/>
    </source>
</evidence>
<dbReference type="CDD" id="cd08896">
    <property type="entry name" value="SRPBCC_CalC_Aha1-like_3"/>
    <property type="match status" value="1"/>
</dbReference>
<dbReference type="Proteomes" id="UP001271769">
    <property type="component" value="Unassembled WGS sequence"/>
</dbReference>
<name>A0ABU5DVZ9_9PROT</name>
<evidence type="ECO:0000256" key="1">
    <source>
        <dbReference type="ARBA" id="ARBA00006817"/>
    </source>
</evidence>
<protein>
    <submittedName>
        <fullName evidence="3">SRPBCC family protein</fullName>
    </submittedName>
</protein>
<sequence>MSAQPQKTDDTATELVLDRLLDAPREKLFKLWTDGSTYPNWFCPKPWTVADVEIDVRPGGKSQFVIKGPEGQEFPNRGIFLEVVPNEKIVFTDAFVDAWTPSSRAFMVATVTFADEGGKTRYRATARHWSPDARAEHEKMGFHEGWGIVATQLEALAKKI</sequence>
<dbReference type="EMBL" id="JAXCLX010000001">
    <property type="protein sequence ID" value="MDY0871496.1"/>
    <property type="molecule type" value="Genomic_DNA"/>
</dbReference>
<reference evidence="3 4" key="1">
    <citation type="journal article" date="2013" name="Antonie Van Leeuwenhoek">
        <title>Dongia rigui sp. nov., isolated from freshwater of a large wetland in Korea.</title>
        <authorList>
            <person name="Baik K.S."/>
            <person name="Hwang Y.M."/>
            <person name="Choi J.S."/>
            <person name="Kwon J."/>
            <person name="Seong C.N."/>
        </authorList>
    </citation>
    <scope>NUCLEOTIDE SEQUENCE [LARGE SCALE GENOMIC DNA]</scope>
    <source>
        <strain evidence="3 4">04SU4-P</strain>
    </source>
</reference>
<dbReference type="SUPFAM" id="SSF55961">
    <property type="entry name" value="Bet v1-like"/>
    <property type="match status" value="1"/>
</dbReference>
<comment type="similarity">
    <text evidence="1">Belongs to the AHA1 family.</text>
</comment>
<evidence type="ECO:0000313" key="3">
    <source>
        <dbReference type="EMBL" id="MDY0871496.1"/>
    </source>
</evidence>
<feature type="domain" description="Activator of Hsp90 ATPase homologue 1/2-like C-terminal" evidence="2">
    <location>
        <begin position="22"/>
        <end position="157"/>
    </location>
</feature>
<dbReference type="Gene3D" id="3.30.530.20">
    <property type="match status" value="1"/>
</dbReference>
<keyword evidence="4" id="KW-1185">Reference proteome</keyword>
<dbReference type="Pfam" id="PF08327">
    <property type="entry name" value="AHSA1"/>
    <property type="match status" value="1"/>
</dbReference>
<comment type="caution">
    <text evidence="3">The sequence shown here is derived from an EMBL/GenBank/DDBJ whole genome shotgun (WGS) entry which is preliminary data.</text>
</comment>
<accession>A0ABU5DVZ9</accession>
<proteinExistence type="inferred from homology"/>
<gene>
    <name evidence="3" type="ORF">SMD31_06165</name>
</gene>
<organism evidence="3 4">
    <name type="scientific">Dongia rigui</name>
    <dbReference type="NCBI Taxonomy" id="940149"/>
    <lineage>
        <taxon>Bacteria</taxon>
        <taxon>Pseudomonadati</taxon>
        <taxon>Pseudomonadota</taxon>
        <taxon>Alphaproteobacteria</taxon>
        <taxon>Rhodospirillales</taxon>
        <taxon>Dongiaceae</taxon>
        <taxon>Dongia</taxon>
    </lineage>
</organism>
<dbReference type="InterPro" id="IPR023393">
    <property type="entry name" value="START-like_dom_sf"/>
</dbReference>
<evidence type="ECO:0000313" key="4">
    <source>
        <dbReference type="Proteomes" id="UP001271769"/>
    </source>
</evidence>